<dbReference type="Pfam" id="PF00005">
    <property type="entry name" value="ABC_tran"/>
    <property type="match status" value="1"/>
</dbReference>
<dbReference type="PANTHER" id="PTHR42771">
    <property type="entry name" value="IRON(3+)-HYDROXAMATE IMPORT ATP-BINDING PROTEIN FHUC"/>
    <property type="match status" value="1"/>
</dbReference>
<gene>
    <name evidence="11" type="primary">fpuD</name>
    <name evidence="11" type="ORF">SPACI_050180</name>
</gene>
<evidence type="ECO:0000256" key="7">
    <source>
        <dbReference type="ARBA" id="ARBA00023004"/>
    </source>
</evidence>
<dbReference type="InterPro" id="IPR051535">
    <property type="entry name" value="Siderophore_ABC-ATPase"/>
</dbReference>
<dbReference type="PROSITE" id="PS00211">
    <property type="entry name" value="ABC_TRANSPORTER_1"/>
    <property type="match status" value="1"/>
</dbReference>
<keyword evidence="6 11" id="KW-0067">ATP-binding</keyword>
<reference evidence="11" key="1">
    <citation type="submission" date="2024-05" db="EMBL/GenBank/DDBJ databases">
        <title>Isolation and characterization of Sporomusa carbonis sp. nov., a carboxydotrophic hydrogenogen in the genus of Sporomusa isolated from a charcoal burning pile.</title>
        <authorList>
            <person name="Boeer T."/>
            <person name="Rosenbaum F."/>
            <person name="Eysell L."/>
            <person name="Mueller V."/>
            <person name="Daniel R."/>
            <person name="Poehlein A."/>
        </authorList>
    </citation>
    <scope>NUCLEOTIDE SEQUENCE [LARGE SCALE GENOMIC DNA]</scope>
    <source>
        <strain evidence="11">DSM 3132</strain>
    </source>
</reference>
<comment type="subcellular location">
    <subcellularLocation>
        <location evidence="1">Cell membrane</location>
        <topology evidence="1">Peripheral membrane protein</topology>
    </subcellularLocation>
</comment>
<keyword evidence="7" id="KW-0408">Iron</keyword>
<evidence type="ECO:0000313" key="12">
    <source>
        <dbReference type="Proteomes" id="UP000216052"/>
    </source>
</evidence>
<dbReference type="SMART" id="SM00382">
    <property type="entry name" value="AAA"/>
    <property type="match status" value="1"/>
</dbReference>
<evidence type="ECO:0000256" key="4">
    <source>
        <dbReference type="ARBA" id="ARBA00022496"/>
    </source>
</evidence>
<protein>
    <submittedName>
        <fullName evidence="11">Petrobactin import ATP-binding protein FpuD</fullName>
    </submittedName>
</protein>
<dbReference type="GO" id="GO:0005524">
    <property type="term" value="F:ATP binding"/>
    <property type="evidence" value="ECO:0007669"/>
    <property type="project" value="UniProtKB-KW"/>
</dbReference>
<dbReference type="CDD" id="cd03214">
    <property type="entry name" value="ABC_Iron-Siderophores_B12_Hemin"/>
    <property type="match status" value="1"/>
</dbReference>
<evidence type="ECO:0000256" key="3">
    <source>
        <dbReference type="ARBA" id="ARBA00022475"/>
    </source>
</evidence>
<evidence type="ECO:0000256" key="8">
    <source>
        <dbReference type="ARBA" id="ARBA00023065"/>
    </source>
</evidence>
<dbReference type="RefSeq" id="WP_093796685.1">
    <property type="nucleotide sequence ID" value="NZ_CP155571.1"/>
</dbReference>
<feature type="domain" description="ABC transporter" evidence="10">
    <location>
        <begin position="5"/>
        <end position="241"/>
    </location>
</feature>
<proteinExistence type="predicted"/>
<dbReference type="SUPFAM" id="SSF52540">
    <property type="entry name" value="P-loop containing nucleoside triphosphate hydrolases"/>
    <property type="match status" value="1"/>
</dbReference>
<keyword evidence="12" id="KW-1185">Reference proteome</keyword>
<sequence length="268" mass="29472">MSHCMEARSVLLGYGSKVVATRLDLCIDKPEMVSIIGPNGSGKSTLLKALSRLLPPKAGSILLDGKDIHRMHPHEVARIMAVLPQSVQAPSDITVHDLVSYGRSPHQSMFSTVSETDKSQVMDAITATGMTEFVHHRLDTLSGGERQRAWLAMALAQQPQILMLDEPTTYLDIFHQLELMKLVQRLHQERQITVVMVLHDLNHAARFSQRVIAVKAGKVFADGAVSEVFTANTLKQLYGVETTVMTVKQGGDEHLVCFPHDICLSCGA</sequence>
<dbReference type="PANTHER" id="PTHR42771:SF4">
    <property type="entry name" value="IRON(3+)-HYDROXAMATE IMPORT ATP-BINDING PROTEIN FHUC"/>
    <property type="match status" value="1"/>
</dbReference>
<dbReference type="InterPro" id="IPR003439">
    <property type="entry name" value="ABC_transporter-like_ATP-bd"/>
</dbReference>
<dbReference type="Proteomes" id="UP000216052">
    <property type="component" value="Chromosome"/>
</dbReference>
<keyword evidence="9" id="KW-0472">Membrane</keyword>
<accession>A0ABZ3JAJ0</accession>
<dbReference type="InterPro" id="IPR003593">
    <property type="entry name" value="AAA+_ATPase"/>
</dbReference>
<dbReference type="InterPro" id="IPR017871">
    <property type="entry name" value="ABC_transporter-like_CS"/>
</dbReference>
<dbReference type="PROSITE" id="PS50893">
    <property type="entry name" value="ABC_TRANSPORTER_2"/>
    <property type="match status" value="1"/>
</dbReference>
<organism evidence="11 12">
    <name type="scientific">Sporomusa acidovorans (strain ATCC 49682 / DSM 3132 / Mol)</name>
    <dbReference type="NCBI Taxonomy" id="1123286"/>
    <lineage>
        <taxon>Bacteria</taxon>
        <taxon>Bacillati</taxon>
        <taxon>Bacillota</taxon>
        <taxon>Negativicutes</taxon>
        <taxon>Selenomonadales</taxon>
        <taxon>Sporomusaceae</taxon>
        <taxon>Sporomusa</taxon>
    </lineage>
</organism>
<keyword evidence="4" id="KW-0410">Iron transport</keyword>
<evidence type="ECO:0000259" key="10">
    <source>
        <dbReference type="PROSITE" id="PS50893"/>
    </source>
</evidence>
<dbReference type="Gene3D" id="3.40.50.300">
    <property type="entry name" value="P-loop containing nucleotide triphosphate hydrolases"/>
    <property type="match status" value="1"/>
</dbReference>
<evidence type="ECO:0000313" key="11">
    <source>
        <dbReference type="EMBL" id="XFO74907.1"/>
    </source>
</evidence>
<keyword evidence="2" id="KW-0813">Transport</keyword>
<name>A0ABZ3JAJ0_SPOA4</name>
<keyword evidence="5" id="KW-0547">Nucleotide-binding</keyword>
<evidence type="ECO:0000256" key="5">
    <source>
        <dbReference type="ARBA" id="ARBA00022741"/>
    </source>
</evidence>
<dbReference type="EMBL" id="CP155571">
    <property type="protein sequence ID" value="XFO74907.1"/>
    <property type="molecule type" value="Genomic_DNA"/>
</dbReference>
<evidence type="ECO:0000256" key="9">
    <source>
        <dbReference type="ARBA" id="ARBA00023136"/>
    </source>
</evidence>
<keyword evidence="3" id="KW-1003">Cell membrane</keyword>
<evidence type="ECO:0000256" key="1">
    <source>
        <dbReference type="ARBA" id="ARBA00004202"/>
    </source>
</evidence>
<dbReference type="InterPro" id="IPR027417">
    <property type="entry name" value="P-loop_NTPase"/>
</dbReference>
<evidence type="ECO:0000256" key="2">
    <source>
        <dbReference type="ARBA" id="ARBA00022448"/>
    </source>
</evidence>
<keyword evidence="8" id="KW-0406">Ion transport</keyword>
<evidence type="ECO:0000256" key="6">
    <source>
        <dbReference type="ARBA" id="ARBA00022840"/>
    </source>
</evidence>